<dbReference type="GO" id="GO:0005737">
    <property type="term" value="C:cytoplasm"/>
    <property type="evidence" value="ECO:0007669"/>
    <property type="project" value="TreeGrafter"/>
</dbReference>
<dbReference type="Proteomes" id="UP001172673">
    <property type="component" value="Unassembled WGS sequence"/>
</dbReference>
<dbReference type="PANTHER" id="PTHR24419">
    <property type="entry name" value="INTERLEUKIN-1 RECEPTOR-ASSOCIATED KINASE"/>
    <property type="match status" value="1"/>
</dbReference>
<dbReference type="InterPro" id="IPR000719">
    <property type="entry name" value="Prot_kinase_dom"/>
</dbReference>
<dbReference type="GO" id="GO:0035556">
    <property type="term" value="P:intracellular signal transduction"/>
    <property type="evidence" value="ECO:0007669"/>
    <property type="project" value="TreeGrafter"/>
</dbReference>
<dbReference type="InterPro" id="IPR017441">
    <property type="entry name" value="Protein_kinase_ATP_BS"/>
</dbReference>
<dbReference type="Pfam" id="PF12330">
    <property type="entry name" value="Haspin_kinase"/>
    <property type="match status" value="1"/>
</dbReference>
<evidence type="ECO:0000256" key="2">
    <source>
        <dbReference type="SAM" id="MobiDB-lite"/>
    </source>
</evidence>
<organism evidence="4 5">
    <name type="scientific">Cladophialophora chaetospira</name>
    <dbReference type="NCBI Taxonomy" id="386627"/>
    <lineage>
        <taxon>Eukaryota</taxon>
        <taxon>Fungi</taxon>
        <taxon>Dikarya</taxon>
        <taxon>Ascomycota</taxon>
        <taxon>Pezizomycotina</taxon>
        <taxon>Eurotiomycetes</taxon>
        <taxon>Chaetothyriomycetidae</taxon>
        <taxon>Chaetothyriales</taxon>
        <taxon>Herpotrichiellaceae</taxon>
        <taxon>Cladophialophora</taxon>
    </lineage>
</organism>
<feature type="region of interest" description="Disordered" evidence="2">
    <location>
        <begin position="99"/>
        <end position="118"/>
    </location>
</feature>
<dbReference type="PROSITE" id="PS50011">
    <property type="entry name" value="PROTEIN_KINASE_DOM"/>
    <property type="match status" value="1"/>
</dbReference>
<dbReference type="PANTHER" id="PTHR24419:SF18">
    <property type="entry name" value="SERINE_THREONINE-PROTEIN KINASE HASPIN"/>
    <property type="match status" value="1"/>
</dbReference>
<dbReference type="GO" id="GO:0005524">
    <property type="term" value="F:ATP binding"/>
    <property type="evidence" value="ECO:0007669"/>
    <property type="project" value="UniProtKB-UniRule"/>
</dbReference>
<proteinExistence type="predicted"/>
<protein>
    <recommendedName>
        <fullName evidence="3">Protein kinase domain-containing protein</fullName>
    </recommendedName>
</protein>
<dbReference type="Gene3D" id="3.30.200.20">
    <property type="entry name" value="Phosphorylase Kinase, domain 1"/>
    <property type="match status" value="1"/>
</dbReference>
<dbReference type="SUPFAM" id="SSF56112">
    <property type="entry name" value="Protein kinase-like (PK-like)"/>
    <property type="match status" value="1"/>
</dbReference>
<dbReference type="Gene3D" id="1.10.510.10">
    <property type="entry name" value="Transferase(Phosphotransferase) domain 1"/>
    <property type="match status" value="1"/>
</dbReference>
<feature type="compositionally biased region" description="Basic and acidic residues" evidence="2">
    <location>
        <begin position="35"/>
        <end position="48"/>
    </location>
</feature>
<gene>
    <name evidence="4" type="ORF">H2200_006809</name>
</gene>
<sequence length="539" mass="60021">MADFSALSELRNQQRPTRRNDKTYGKKKAPSAESRAMHFDLFGGRDENSVPSKQIVSEDVLEKANETEKLTIANHARDTPVPPVPFLSEPTFSVKEIPTEHNPRLRGRRKPASQKKMAALTPEKLQRLNPLLKIVEQDGVKDFQEFGRSLGKTYLCTKLGEGSYADVYELQAKDPDEAQRLEKRGGLIIKVIPFDVTGTSNDDIADLDSITREIQLFQTVDALHGFVRCRGAHILSGEYPDVLFEAFSNFKDTHTADSAQNIDPRNTASKYKPLYAILEMNHAGTSLGKLGQNGVASAFQAFDIFWKTAISLAHAEREVQFEHRDLHNANVCYKSLSKDGQLDVEQEVVEDMKEKPAVILGLSNLEVTIIDYTLSRATVGGNVIFDPMEYWDHEYKEDPRESAGEERQYKTYAAVRELLISAEAEAMAFAELEGSSYKPINKYERFVPKSNVLWLRYLLAEVLARGGGGGRGGCLPGSSRAAKKLQVEMWETLEEVFAYLNGTTAGLLPASADDFVGTAVEKGWLAEGDVVAYKAQVEE</sequence>
<evidence type="ECO:0000313" key="5">
    <source>
        <dbReference type="Proteomes" id="UP001172673"/>
    </source>
</evidence>
<feature type="binding site" evidence="1">
    <location>
        <position position="190"/>
    </location>
    <ligand>
        <name>ATP</name>
        <dbReference type="ChEBI" id="CHEBI:30616"/>
    </ligand>
</feature>
<evidence type="ECO:0000259" key="3">
    <source>
        <dbReference type="PROSITE" id="PS50011"/>
    </source>
</evidence>
<name>A0AA38X8X3_9EURO</name>
<feature type="compositionally biased region" description="Basic residues" evidence="2">
    <location>
        <begin position="104"/>
        <end position="113"/>
    </location>
</feature>
<comment type="caution">
    <text evidence="4">The sequence shown here is derived from an EMBL/GenBank/DDBJ whole genome shotgun (WGS) entry which is preliminary data.</text>
</comment>
<dbReference type="InterPro" id="IPR011009">
    <property type="entry name" value="Kinase-like_dom_sf"/>
</dbReference>
<dbReference type="GO" id="GO:0005634">
    <property type="term" value="C:nucleus"/>
    <property type="evidence" value="ECO:0007669"/>
    <property type="project" value="TreeGrafter"/>
</dbReference>
<dbReference type="GO" id="GO:0000278">
    <property type="term" value="P:mitotic cell cycle"/>
    <property type="evidence" value="ECO:0007669"/>
    <property type="project" value="TreeGrafter"/>
</dbReference>
<keyword evidence="1" id="KW-0547">Nucleotide-binding</keyword>
<evidence type="ECO:0000313" key="4">
    <source>
        <dbReference type="EMBL" id="KAJ9609038.1"/>
    </source>
</evidence>
<dbReference type="AlphaFoldDB" id="A0AA38X8X3"/>
<dbReference type="EMBL" id="JAPDRK010000009">
    <property type="protein sequence ID" value="KAJ9609038.1"/>
    <property type="molecule type" value="Genomic_DNA"/>
</dbReference>
<feature type="region of interest" description="Disordered" evidence="2">
    <location>
        <begin position="1"/>
        <end position="50"/>
    </location>
</feature>
<accession>A0AA38X8X3</accession>
<keyword evidence="5" id="KW-1185">Reference proteome</keyword>
<dbReference type="PROSITE" id="PS00107">
    <property type="entry name" value="PROTEIN_KINASE_ATP"/>
    <property type="match status" value="1"/>
</dbReference>
<evidence type="ECO:0000256" key="1">
    <source>
        <dbReference type="PROSITE-ProRule" id="PRU10141"/>
    </source>
</evidence>
<feature type="domain" description="Protein kinase" evidence="3">
    <location>
        <begin position="153"/>
        <end position="539"/>
    </location>
</feature>
<keyword evidence="1" id="KW-0067">ATP-binding</keyword>
<dbReference type="GO" id="GO:0072354">
    <property type="term" value="F:histone H3T3 kinase activity"/>
    <property type="evidence" value="ECO:0007669"/>
    <property type="project" value="TreeGrafter"/>
</dbReference>
<reference evidence="4" key="1">
    <citation type="submission" date="2022-10" db="EMBL/GenBank/DDBJ databases">
        <title>Culturing micro-colonial fungi from biological soil crusts in the Mojave desert and describing Neophaeococcomyces mojavensis, and introducing the new genera and species Taxawa tesnikishii.</title>
        <authorList>
            <person name="Kurbessoian T."/>
            <person name="Stajich J.E."/>
        </authorList>
    </citation>
    <scope>NUCLEOTIDE SEQUENCE</scope>
    <source>
        <strain evidence="4">TK_41</strain>
    </source>
</reference>